<evidence type="ECO:0000256" key="2">
    <source>
        <dbReference type="ARBA" id="ARBA00012438"/>
    </source>
</evidence>
<dbReference type="PROSITE" id="PS50109">
    <property type="entry name" value="HIS_KIN"/>
    <property type="match status" value="1"/>
</dbReference>
<gene>
    <name evidence="12" type="ORF">VJ786_01555</name>
</gene>
<dbReference type="Proteomes" id="UP001363035">
    <property type="component" value="Unassembled WGS sequence"/>
</dbReference>
<dbReference type="PRINTS" id="PR00344">
    <property type="entry name" value="BCTRLSENSOR"/>
</dbReference>
<feature type="domain" description="Histidine kinase" evidence="11">
    <location>
        <begin position="1037"/>
        <end position="1251"/>
    </location>
</feature>
<name>A0ABU8I1H8_9SPHI</name>
<feature type="transmembrane region" description="Helical" evidence="10">
    <location>
        <begin position="448"/>
        <end position="469"/>
    </location>
</feature>
<dbReference type="InterPro" id="IPR003661">
    <property type="entry name" value="HisK_dim/P_dom"/>
</dbReference>
<dbReference type="Gene3D" id="6.10.340.10">
    <property type="match status" value="1"/>
</dbReference>
<protein>
    <recommendedName>
        <fullName evidence="2">histidine kinase</fullName>
        <ecNumber evidence="2">2.7.13.3</ecNumber>
    </recommendedName>
</protein>
<dbReference type="InterPro" id="IPR036890">
    <property type="entry name" value="HATPase_C_sf"/>
</dbReference>
<evidence type="ECO:0000256" key="3">
    <source>
        <dbReference type="ARBA" id="ARBA00022553"/>
    </source>
</evidence>
<evidence type="ECO:0000256" key="4">
    <source>
        <dbReference type="ARBA" id="ARBA00022679"/>
    </source>
</evidence>
<evidence type="ECO:0000313" key="13">
    <source>
        <dbReference type="Proteomes" id="UP001363035"/>
    </source>
</evidence>
<dbReference type="Pfam" id="PF02518">
    <property type="entry name" value="HATPase_c"/>
    <property type="match status" value="1"/>
</dbReference>
<keyword evidence="7 12" id="KW-0067">ATP-binding</keyword>
<dbReference type="RefSeq" id="WP_134776294.1">
    <property type="nucleotide sequence ID" value="NZ_JAYLLN010000002.1"/>
</dbReference>
<keyword evidence="6" id="KW-0418">Kinase</keyword>
<keyword evidence="10" id="KW-0812">Transmembrane</keyword>
<evidence type="ECO:0000313" key="12">
    <source>
        <dbReference type="EMBL" id="MEI5983579.1"/>
    </source>
</evidence>
<feature type="transmembrane region" description="Helical" evidence="10">
    <location>
        <begin position="239"/>
        <end position="256"/>
    </location>
</feature>
<organism evidence="12 13">
    <name type="scientific">Sphingobacterium tenebrionis</name>
    <dbReference type="NCBI Taxonomy" id="3111775"/>
    <lineage>
        <taxon>Bacteria</taxon>
        <taxon>Pseudomonadati</taxon>
        <taxon>Bacteroidota</taxon>
        <taxon>Sphingobacteriia</taxon>
        <taxon>Sphingobacteriales</taxon>
        <taxon>Sphingobacteriaceae</taxon>
        <taxon>Sphingobacterium</taxon>
    </lineage>
</organism>
<dbReference type="SUPFAM" id="SSF55874">
    <property type="entry name" value="ATPase domain of HSP90 chaperone/DNA topoisomerase II/histidine kinase"/>
    <property type="match status" value="1"/>
</dbReference>
<feature type="transmembrane region" description="Helical" evidence="10">
    <location>
        <begin position="276"/>
        <end position="303"/>
    </location>
</feature>
<feature type="transmembrane region" description="Helical" evidence="10">
    <location>
        <begin position="408"/>
        <end position="436"/>
    </location>
</feature>
<dbReference type="InterPro" id="IPR005467">
    <property type="entry name" value="His_kinase_dom"/>
</dbReference>
<evidence type="ECO:0000256" key="7">
    <source>
        <dbReference type="ARBA" id="ARBA00022840"/>
    </source>
</evidence>
<keyword evidence="5" id="KW-0547">Nucleotide-binding</keyword>
<comment type="catalytic activity">
    <reaction evidence="1">
        <text>ATP + protein L-histidine = ADP + protein N-phospho-L-histidine.</text>
        <dbReference type="EC" id="2.7.13.3"/>
    </reaction>
</comment>
<feature type="transmembrane region" description="Helical" evidence="10">
    <location>
        <begin position="719"/>
        <end position="740"/>
    </location>
</feature>
<dbReference type="InterPro" id="IPR004358">
    <property type="entry name" value="Sig_transdc_His_kin-like_C"/>
</dbReference>
<evidence type="ECO:0000256" key="8">
    <source>
        <dbReference type="ARBA" id="ARBA00023012"/>
    </source>
</evidence>
<evidence type="ECO:0000256" key="5">
    <source>
        <dbReference type="ARBA" id="ARBA00022741"/>
    </source>
</evidence>
<proteinExistence type="predicted"/>
<comment type="caution">
    <text evidence="12">The sequence shown here is derived from an EMBL/GenBank/DDBJ whole genome shotgun (WGS) entry which is preliminary data.</text>
</comment>
<feature type="transmembrane region" description="Helical" evidence="10">
    <location>
        <begin position="942"/>
        <end position="966"/>
    </location>
</feature>
<keyword evidence="8" id="KW-0902">Two-component regulatory system</keyword>
<feature type="transmembrane region" description="Helical" evidence="10">
    <location>
        <begin position="368"/>
        <end position="387"/>
    </location>
</feature>
<keyword evidence="4" id="KW-0808">Transferase</keyword>
<dbReference type="Pfam" id="PF00512">
    <property type="entry name" value="HisKA"/>
    <property type="match status" value="1"/>
</dbReference>
<dbReference type="CDD" id="cd00082">
    <property type="entry name" value="HisKA"/>
    <property type="match status" value="1"/>
</dbReference>
<evidence type="ECO:0000256" key="10">
    <source>
        <dbReference type="SAM" id="Phobius"/>
    </source>
</evidence>
<dbReference type="InterPro" id="IPR003594">
    <property type="entry name" value="HATPase_dom"/>
</dbReference>
<dbReference type="SMART" id="SM00387">
    <property type="entry name" value="HATPase_c"/>
    <property type="match status" value="1"/>
</dbReference>
<feature type="coiled-coil region" evidence="9">
    <location>
        <begin position="1005"/>
        <end position="1032"/>
    </location>
</feature>
<dbReference type="GO" id="GO:0005524">
    <property type="term" value="F:ATP binding"/>
    <property type="evidence" value="ECO:0007669"/>
    <property type="project" value="UniProtKB-KW"/>
</dbReference>
<dbReference type="PANTHER" id="PTHR43065:SF10">
    <property type="entry name" value="PEROXIDE STRESS-ACTIVATED HISTIDINE KINASE MAK3"/>
    <property type="match status" value="1"/>
</dbReference>
<accession>A0ABU8I1H8</accession>
<sequence length="1256" mass="145910">MGNKIRILLLILTVSFLVTAITINNIVTKDDMLELDTRTVANNIHDYEDMVDDIFNDENIMKAFSNVELYPSQVLEFTEKQSEKNRLYFYIYKDNKPVFWSNNHYVPVTDKGLQTDVSFHKADNRAYVVKRKKLNERMTVLSLIPVNTNFPFNNEYLINIFSTKLISTNNLEVAEYNDKETVKNIYSKNGSYLFSVKLKEGKQDNLYMTIQFICWVFASICFIILVNNICLMLAKNGRPWFSILFFAITLALTRVVDLNTNWLSAQSSMGLFDPKYYAYSPILPNLWAFFMTTISVVWLVFYIRSIQPYLKIPLRKLSPYLINTLALLGILSIYIISNLLFFHLSTLITNSSAVTLDLTNLLSFSQYSWLNILIMCINMVILLYFIDSIVGIIKSILPNTTSFLNIQLIALVSAIIINALIIGENTFFNIFLAGVIMLRAYSKVRVSLTMSTFILTLVFLAFMTTSVYMRSLHDKMEREMRITLNQLEAEDDLNATALFVDMEQRIIQDNQLRKSLTYMLQQQDREILNTTSINNYLKANYFSGYLSKFEFNSFFYLNNVPLENYPNDKIEEYREKVINKSTKVPQTEHFYRLRSELGTHEYFLQFDIPLEGREDETVQVFLNFKNRAFGTALPYPEILVDSKIEFIRNYHINSSSFALYRDGNLLTQNGSFTYPNKDTNFGGEIQQYENIEDFNGYFHVVYKPDQHSTLVVSSPLMTFWQSVAIFSFLFLSLYIFFLLFNTVRYITSTIAQKSFNFLSIKYHFKLIINRIQYSTRIQTMIVGVVIFAVVISGFISFISINRQFEKSKIQQRQAYILDVVKKIENRLETTWEDSEAQIREIVRQLSETTVTDFNLYDKNGKLQFTTQSRIYDTNLLSNFMNPLAFNALNVAKKTDAYIPERIVRFNYNASYATIRNNDFNTLVFLSIPYFTSQEEENRSQNLLLNTLLNIYTIIVLGMGFVTVLVANSITKPLSLIGRKLSETIFSNKPNEPLYWERDDEIGALVKEYNFMIVKLEENAKQLKNTEREYAWREMARQIAHEIKNPLTPMKLGIQMLSRSYSENDPRFEERFHKFSNSFIEQINSLSRIATEFSNFAKLPDTELAKINIIEKINKSANVFHNSHNTYIKVINNTEDEHIWVYGDRDQLLRTFNNLIKNSIEASITRKKHLISIILEYPDQEHVKITVKDNGMGIPAEVLPKIFQPNFTTKSSGTGLGLAFVKKTVESMKGDITFKTFEGIGTTFTIVLPLFKDSDME</sequence>
<evidence type="ECO:0000256" key="9">
    <source>
        <dbReference type="SAM" id="Coils"/>
    </source>
</evidence>
<dbReference type="InterPro" id="IPR036097">
    <property type="entry name" value="HisK_dim/P_sf"/>
</dbReference>
<evidence type="ECO:0000259" key="11">
    <source>
        <dbReference type="PROSITE" id="PS50109"/>
    </source>
</evidence>
<feature type="transmembrane region" description="Helical" evidence="10">
    <location>
        <begin position="206"/>
        <end position="227"/>
    </location>
</feature>
<feature type="transmembrane region" description="Helical" evidence="10">
    <location>
        <begin position="780"/>
        <end position="800"/>
    </location>
</feature>
<keyword evidence="3" id="KW-0597">Phosphoprotein</keyword>
<evidence type="ECO:0000256" key="1">
    <source>
        <dbReference type="ARBA" id="ARBA00000085"/>
    </source>
</evidence>
<feature type="transmembrane region" description="Helical" evidence="10">
    <location>
        <begin position="324"/>
        <end position="348"/>
    </location>
</feature>
<reference evidence="12 13" key="1">
    <citation type="submission" date="2024-01" db="EMBL/GenBank/DDBJ databases">
        <title>Sphingobacterium tenebrionis sp. nov., a novel endophyte isolated from tenebrio molitor intestines.</title>
        <authorList>
            <person name="Zhang C."/>
        </authorList>
    </citation>
    <scope>NUCLEOTIDE SEQUENCE [LARGE SCALE GENOMIC DNA]</scope>
    <source>
        <strain evidence="12 13">PU5-4</strain>
    </source>
</reference>
<keyword evidence="13" id="KW-1185">Reference proteome</keyword>
<dbReference type="SUPFAM" id="SSF47384">
    <property type="entry name" value="Homodimeric domain of signal transducing histidine kinase"/>
    <property type="match status" value="1"/>
</dbReference>
<keyword evidence="10" id="KW-1133">Transmembrane helix</keyword>
<dbReference type="PANTHER" id="PTHR43065">
    <property type="entry name" value="SENSOR HISTIDINE KINASE"/>
    <property type="match status" value="1"/>
</dbReference>
<dbReference type="Gene3D" id="3.30.565.10">
    <property type="entry name" value="Histidine kinase-like ATPase, C-terminal domain"/>
    <property type="match status" value="1"/>
</dbReference>
<dbReference type="EMBL" id="JAYLLN010000002">
    <property type="protein sequence ID" value="MEI5983579.1"/>
    <property type="molecule type" value="Genomic_DNA"/>
</dbReference>
<dbReference type="SMART" id="SM00388">
    <property type="entry name" value="HisKA"/>
    <property type="match status" value="1"/>
</dbReference>
<keyword evidence="9" id="KW-0175">Coiled coil</keyword>
<evidence type="ECO:0000256" key="6">
    <source>
        <dbReference type="ARBA" id="ARBA00022777"/>
    </source>
</evidence>
<keyword evidence="10" id="KW-0472">Membrane</keyword>
<dbReference type="CDD" id="cd00075">
    <property type="entry name" value="HATPase"/>
    <property type="match status" value="1"/>
</dbReference>
<dbReference type="EC" id="2.7.13.3" evidence="2"/>
<dbReference type="Gene3D" id="1.10.287.130">
    <property type="match status" value="1"/>
</dbReference>